<keyword evidence="3" id="KW-1185">Reference proteome</keyword>
<proteinExistence type="predicted"/>
<feature type="transmembrane region" description="Helical" evidence="1">
    <location>
        <begin position="77"/>
        <end position="96"/>
    </location>
</feature>
<keyword evidence="1" id="KW-0472">Membrane</keyword>
<reference evidence="2" key="1">
    <citation type="submission" date="2022-10" db="EMBL/GenBank/DDBJ databases">
        <title>The complete genomes of actinobacterial strains from the NBC collection.</title>
        <authorList>
            <person name="Joergensen T.S."/>
            <person name="Alvarez Arevalo M."/>
            <person name="Sterndorff E.B."/>
            <person name="Faurdal D."/>
            <person name="Vuksanovic O."/>
            <person name="Mourched A.-S."/>
            <person name="Charusanti P."/>
            <person name="Shaw S."/>
            <person name="Blin K."/>
            <person name="Weber T."/>
        </authorList>
    </citation>
    <scope>NUCLEOTIDE SEQUENCE</scope>
    <source>
        <strain evidence="2">NBC_00256</strain>
    </source>
</reference>
<evidence type="ECO:0000313" key="3">
    <source>
        <dbReference type="Proteomes" id="UP001432190"/>
    </source>
</evidence>
<feature type="transmembrane region" description="Helical" evidence="1">
    <location>
        <begin position="45"/>
        <end position="65"/>
    </location>
</feature>
<evidence type="ECO:0000313" key="2">
    <source>
        <dbReference type="EMBL" id="WUP50899.1"/>
    </source>
</evidence>
<protein>
    <submittedName>
        <fullName evidence="2">DUF6069 family protein</fullName>
    </submittedName>
</protein>
<dbReference type="Proteomes" id="UP001432190">
    <property type="component" value="Chromosome"/>
</dbReference>
<keyword evidence="1" id="KW-1133">Transmembrane helix</keyword>
<keyword evidence="1" id="KW-0812">Transmembrane</keyword>
<sequence length="128" mass="12849">MTRILVRRSAVTAGAVVLAVAEYATVRWGAGIDLAARTGASTRAVSVTAVAVAAALAALAGWGLLALLERVTTRARALWTTIAVVVLLISLVGALGGVGAGAVATFVLLHLTVGVVLIVGLPGREVTR</sequence>
<name>A0ABZ1SA83_9ACTN</name>
<dbReference type="RefSeq" id="WP_328852365.1">
    <property type="nucleotide sequence ID" value="NZ_CP108084.1"/>
</dbReference>
<feature type="transmembrane region" description="Helical" evidence="1">
    <location>
        <begin position="102"/>
        <end position="121"/>
    </location>
</feature>
<organism evidence="2 3">
    <name type="scientific">Micromonospora globbae</name>
    <dbReference type="NCBI Taxonomy" id="1894969"/>
    <lineage>
        <taxon>Bacteria</taxon>
        <taxon>Bacillati</taxon>
        <taxon>Actinomycetota</taxon>
        <taxon>Actinomycetes</taxon>
        <taxon>Micromonosporales</taxon>
        <taxon>Micromonosporaceae</taxon>
        <taxon>Micromonospora</taxon>
    </lineage>
</organism>
<dbReference type="InterPro" id="IPR045713">
    <property type="entry name" value="DUF6069"/>
</dbReference>
<dbReference type="Pfam" id="PF19545">
    <property type="entry name" value="DUF6069"/>
    <property type="match status" value="1"/>
</dbReference>
<accession>A0ABZ1SA83</accession>
<evidence type="ECO:0000256" key="1">
    <source>
        <dbReference type="SAM" id="Phobius"/>
    </source>
</evidence>
<gene>
    <name evidence="2" type="ORF">OG994_05110</name>
</gene>
<dbReference type="EMBL" id="CP108084">
    <property type="protein sequence ID" value="WUP50899.1"/>
    <property type="molecule type" value="Genomic_DNA"/>
</dbReference>